<evidence type="ECO:0000313" key="1">
    <source>
        <dbReference type="EMBL" id="KAG5397244.1"/>
    </source>
</evidence>
<protein>
    <submittedName>
        <fullName evidence="1">Uncharacterized protein</fullName>
    </submittedName>
</protein>
<gene>
    <name evidence="1" type="primary">A05g503980.1_BraROA</name>
    <name evidence="1" type="ORF">IGI04_019058</name>
</gene>
<reference evidence="1 2" key="1">
    <citation type="submission" date="2021-03" db="EMBL/GenBank/DDBJ databases">
        <authorList>
            <person name="King G.J."/>
            <person name="Bancroft I."/>
            <person name="Baten A."/>
            <person name="Bloomfield J."/>
            <person name="Borpatragohain P."/>
            <person name="He Z."/>
            <person name="Irish N."/>
            <person name="Irwin J."/>
            <person name="Liu K."/>
            <person name="Mauleon R.P."/>
            <person name="Moore J."/>
            <person name="Morris R."/>
            <person name="Ostergaard L."/>
            <person name="Wang B."/>
            <person name="Wells R."/>
        </authorList>
    </citation>
    <scope>NUCLEOTIDE SEQUENCE [LARGE SCALE GENOMIC DNA]</scope>
    <source>
        <strain evidence="1">R-o-18</strain>
        <tissue evidence="1">Leaf</tissue>
    </source>
</reference>
<sequence>MVNRLAVTQLGSLSRGYLARIALSSWIALSHYSAQIVLSKSLGSISYGRSTRSLAVTRHRSLSRGYSSRIALSQLFGADRFLAVARIDLSRSLDSLSCGYSAHIALSQLLGSDRSLAVTRIAHKSRACRDTAKTHPPVAISFAQPSQSKKSDRNQKYVDDSSPETILYCMIPTNITSTNTVFGSNSYHNQQRPKSAMKAVFVDGRGGTIVLLPGSHGTAVGSGKKLD</sequence>
<comment type="caution">
    <text evidence="1">The sequence shown here is derived from an EMBL/GenBank/DDBJ whole genome shotgun (WGS) entry which is preliminary data.</text>
</comment>
<keyword evidence="2" id="KW-1185">Reference proteome</keyword>
<dbReference type="Proteomes" id="UP000823674">
    <property type="component" value="Chromosome A05"/>
</dbReference>
<dbReference type="EMBL" id="JADBGQ010000005">
    <property type="protein sequence ID" value="KAG5397244.1"/>
    <property type="molecule type" value="Genomic_DNA"/>
</dbReference>
<evidence type="ECO:0000313" key="2">
    <source>
        <dbReference type="Proteomes" id="UP000823674"/>
    </source>
</evidence>
<name>A0ABQ7MI38_BRACM</name>
<organism evidence="1 2">
    <name type="scientific">Brassica rapa subsp. trilocularis</name>
    <dbReference type="NCBI Taxonomy" id="1813537"/>
    <lineage>
        <taxon>Eukaryota</taxon>
        <taxon>Viridiplantae</taxon>
        <taxon>Streptophyta</taxon>
        <taxon>Embryophyta</taxon>
        <taxon>Tracheophyta</taxon>
        <taxon>Spermatophyta</taxon>
        <taxon>Magnoliopsida</taxon>
        <taxon>eudicotyledons</taxon>
        <taxon>Gunneridae</taxon>
        <taxon>Pentapetalae</taxon>
        <taxon>rosids</taxon>
        <taxon>malvids</taxon>
        <taxon>Brassicales</taxon>
        <taxon>Brassicaceae</taxon>
        <taxon>Brassiceae</taxon>
        <taxon>Brassica</taxon>
    </lineage>
</organism>
<proteinExistence type="predicted"/>
<accession>A0ABQ7MI38</accession>